<dbReference type="Pfam" id="PF08264">
    <property type="entry name" value="Anticodon_1"/>
    <property type="match status" value="1"/>
</dbReference>
<organism evidence="18 19">
    <name type="scientific">Galbibacter marinus</name>
    <dbReference type="NCBI Taxonomy" id="555500"/>
    <lineage>
        <taxon>Bacteria</taxon>
        <taxon>Pseudomonadati</taxon>
        <taxon>Bacteroidota</taxon>
        <taxon>Flavobacteriia</taxon>
        <taxon>Flavobacteriales</taxon>
        <taxon>Flavobacteriaceae</taxon>
        <taxon>Galbibacter</taxon>
    </lineage>
</organism>
<dbReference type="Gene3D" id="3.30.720.200">
    <property type="match status" value="1"/>
</dbReference>
<dbReference type="GO" id="GO:0002161">
    <property type="term" value="F:aminoacyl-tRNA deacylase activity"/>
    <property type="evidence" value="ECO:0007669"/>
    <property type="project" value="InterPro"/>
</dbReference>
<feature type="short sequence motif" description="'KMSKS' region" evidence="15">
    <location>
        <begin position="680"/>
        <end position="684"/>
    </location>
</feature>
<evidence type="ECO:0000259" key="16">
    <source>
        <dbReference type="Pfam" id="PF00133"/>
    </source>
</evidence>
<feature type="short sequence motif" description="'HIGH' region" evidence="15">
    <location>
        <begin position="48"/>
        <end position="58"/>
    </location>
</feature>
<comment type="catalytic activity">
    <reaction evidence="14 15">
        <text>tRNA(Ile) + L-isoleucine + ATP = L-isoleucyl-tRNA(Ile) + AMP + diphosphate</text>
        <dbReference type="Rhea" id="RHEA:11060"/>
        <dbReference type="Rhea" id="RHEA-COMP:9666"/>
        <dbReference type="Rhea" id="RHEA-COMP:9695"/>
        <dbReference type="ChEBI" id="CHEBI:30616"/>
        <dbReference type="ChEBI" id="CHEBI:33019"/>
        <dbReference type="ChEBI" id="CHEBI:58045"/>
        <dbReference type="ChEBI" id="CHEBI:78442"/>
        <dbReference type="ChEBI" id="CHEBI:78528"/>
        <dbReference type="ChEBI" id="CHEBI:456215"/>
        <dbReference type="EC" id="6.1.1.5"/>
    </reaction>
</comment>
<dbReference type="HAMAP" id="MF_02003">
    <property type="entry name" value="Ile_tRNA_synth_type2"/>
    <property type="match status" value="1"/>
</dbReference>
<dbReference type="SUPFAM" id="SSF47323">
    <property type="entry name" value="Anticodon-binding domain of a subclass of class I aminoacyl-tRNA synthetases"/>
    <property type="match status" value="1"/>
</dbReference>
<dbReference type="Gene3D" id="1.10.730.10">
    <property type="entry name" value="Isoleucyl-tRNA Synthetase, Domain 1"/>
    <property type="match status" value="1"/>
</dbReference>
<evidence type="ECO:0000256" key="1">
    <source>
        <dbReference type="ARBA" id="ARBA00001947"/>
    </source>
</evidence>
<comment type="function">
    <text evidence="13 15">Catalyzes the attachment of isoleucine to tRNA(Ile). As IleRS can inadvertently accommodate and process structurally similar amino acids such as valine, to avoid such errors it has two additional distinct tRNA(Ile)-dependent editing activities. One activity is designated as 'pretransfer' editing and involves the hydrolysis of activated Val-AMP. The other activity is designated 'posttransfer' editing and involves deacylation of mischarged Val-tRNA(Ile).</text>
</comment>
<dbReference type="Proteomes" id="UP000007364">
    <property type="component" value="Unassembled WGS sequence"/>
</dbReference>
<comment type="caution">
    <text evidence="18">The sequence shown here is derived from an EMBL/GenBank/DDBJ whole genome shotgun (WGS) entry which is preliminary data.</text>
</comment>
<dbReference type="GO" id="GO:0005524">
    <property type="term" value="F:ATP binding"/>
    <property type="evidence" value="ECO:0007669"/>
    <property type="project" value="UniProtKB-UniRule"/>
</dbReference>
<comment type="subcellular location">
    <subcellularLocation>
        <location evidence="2 15">Cytoplasm</location>
    </subcellularLocation>
</comment>
<dbReference type="PANTHER" id="PTHR42780:SF1">
    <property type="entry name" value="ISOLEUCINE--TRNA LIGASE, CYTOPLASMIC"/>
    <property type="match status" value="1"/>
</dbReference>
<keyword evidence="19" id="KW-1185">Reference proteome</keyword>
<accession>K2QJG5</accession>
<keyword evidence="8 15" id="KW-0547">Nucleotide-binding</keyword>
<evidence type="ECO:0000256" key="14">
    <source>
        <dbReference type="ARBA" id="ARBA00048359"/>
    </source>
</evidence>
<dbReference type="GO" id="GO:0004822">
    <property type="term" value="F:isoleucine-tRNA ligase activity"/>
    <property type="evidence" value="ECO:0007669"/>
    <property type="project" value="UniProtKB-UniRule"/>
</dbReference>
<evidence type="ECO:0000256" key="7">
    <source>
        <dbReference type="ARBA" id="ARBA00022723"/>
    </source>
</evidence>
<evidence type="ECO:0000256" key="4">
    <source>
        <dbReference type="ARBA" id="ARBA00011245"/>
    </source>
</evidence>
<feature type="binding site" evidence="15">
    <location>
        <position position="683"/>
    </location>
    <ligand>
        <name>ATP</name>
        <dbReference type="ChEBI" id="CHEBI:30616"/>
    </ligand>
</feature>
<evidence type="ECO:0000256" key="2">
    <source>
        <dbReference type="ARBA" id="ARBA00004496"/>
    </source>
</evidence>
<evidence type="ECO:0000256" key="10">
    <source>
        <dbReference type="ARBA" id="ARBA00022840"/>
    </source>
</evidence>
<keyword evidence="12 15" id="KW-0030">Aminoacyl-tRNA synthetase</keyword>
<keyword evidence="9 15" id="KW-0862">Zinc</keyword>
<dbReference type="SUPFAM" id="SSF52374">
    <property type="entry name" value="Nucleotidylyl transferase"/>
    <property type="match status" value="1"/>
</dbReference>
<evidence type="ECO:0000256" key="13">
    <source>
        <dbReference type="ARBA" id="ARBA00025217"/>
    </source>
</evidence>
<dbReference type="GO" id="GO:0006428">
    <property type="term" value="P:isoleucyl-tRNA aminoacylation"/>
    <property type="evidence" value="ECO:0007669"/>
    <property type="project" value="UniProtKB-UniRule"/>
</dbReference>
<dbReference type="InterPro" id="IPR014729">
    <property type="entry name" value="Rossmann-like_a/b/a_fold"/>
</dbReference>
<comment type="domain">
    <text evidence="15">IleRS has two distinct active sites: one for aminoacylation and one for editing. The misactivated valine is translocated from the active site to the editing site, which sterically excludes the correctly activated isoleucine. The single editing site contains two valyl binding pockets, one specific for each substrate (Val-AMP or Val-tRNA(Ile)).</text>
</comment>
<dbReference type="FunFam" id="3.40.50.620:FF:000063">
    <property type="entry name" value="Isoleucine--tRNA ligase"/>
    <property type="match status" value="1"/>
</dbReference>
<keyword evidence="5 15" id="KW-0963">Cytoplasm</keyword>
<evidence type="ECO:0000256" key="5">
    <source>
        <dbReference type="ARBA" id="ARBA00022490"/>
    </source>
</evidence>
<dbReference type="PANTHER" id="PTHR42780">
    <property type="entry name" value="SOLEUCYL-TRNA SYNTHETASE"/>
    <property type="match status" value="1"/>
</dbReference>
<evidence type="ECO:0000256" key="11">
    <source>
        <dbReference type="ARBA" id="ARBA00022917"/>
    </source>
</evidence>
<dbReference type="OrthoDB" id="9810365at2"/>
<evidence type="ECO:0000256" key="3">
    <source>
        <dbReference type="ARBA" id="ARBA00007078"/>
    </source>
</evidence>
<feature type="domain" description="Aminoacyl-tRNA synthetase class Ia" evidence="16">
    <location>
        <begin position="18"/>
        <end position="715"/>
    </location>
</feature>
<name>K2QJG5_9FLAO</name>
<sequence length="1133" mass="129323">MKFREYNGLNLPETAEEILKFWEKQNIFEKSISSRDDNKPFVFYEGPPSANGLPGIHHVMARAIKDIFCRYKTQKGYQVERKAGWDTHGLPIELGVEKELGITKEDIGTKISVEDYNKACKTAVMRYTDIWNDMTKKIGYWVDTNEPYITYKSKYMESVWWLLKQIYDKGLMYKGYTIQPYSPKAGTGLSSHELNQPGTYQDVTDTTVVAQFKANQESLPDFLKGHGTVHFLAWTTTPWTLPSNTALTVGAKIDYVLVKTYNQYTFEPINVVLAKPLLGKLFSGKFVQVDDQEALESYKENDKKIPYLLVAQGKGADLVGATYEQLLNYALPYQNPENAFRIIAGDFVTTEDGTGIVHTAPTFGADDAKVAKEATPEVPPMLVLDENDNPVPLVDLQGRFRAELEEIGGKYVKNEYYDSLEVPDRSVDVEIAIKLKEENKAFKVEKYVHSYPHCWRTDKPVLYYPLDSWFIKVTQIKDRMYELNKEINWKPKATGEGRFGNWLQNANDWNLSRSRFWGIPLPIWRTEDGKQEVIIGSLEELKAEMAKAVKAGVMAADIFEEFVVGDMSEDNYEKVDLHKNVVDKIVLVSSTGEPMHRESDLVDVWFDSGSMPYAQWHYPFENKEKIDSGEAYPADYIAEGVDQTRGWFYTLHAIGTMVFDSVAYKNVVSNGLVLDKNGVKMSKRLGNAVDPFKTLEEFGPDATRWYMISNANPWDNLKFNSEGVAEVRRKFFGTLYNTYSFFSLYANIDKFSYKEADIAIEDRPEIDRWILSELNSLIQTVDQAYEDYEPTRAARAISDFVQENLSNWYVRLSRRRFWKGEYGQDKISAYQTLYNCLVTVAKLSAPIAPFYMDQLYKDLMSVTSKETAESVHLADFPVFVDNFVDKSLESKMEKAQVISSLVLSLRKKEMIKVRQPLQKVMIPVLDQNQRDEIKGVEDLIKSEVNVKEISLIDDASGILIKQIKPNFKVLGPRFGKDMKLISSEIAKLGQADIQKMERLGEINMVINGKDVTLGIDEVEISSQDIEGWLVASSGAITVALDVTITEELRNEGVARELVNRIQNLRKDSGFDVTDKIDVKLQKDGFVEKAVEDNIMYIKTETLTAQLYFEDHLEEGAEIAFDQVNTKLIIQKHK</sequence>
<dbReference type="InterPro" id="IPR023586">
    <property type="entry name" value="Ile-tRNA-ligase_type2"/>
</dbReference>
<evidence type="ECO:0000256" key="9">
    <source>
        <dbReference type="ARBA" id="ARBA00022833"/>
    </source>
</evidence>
<dbReference type="InterPro" id="IPR033709">
    <property type="entry name" value="Anticodon_Ile_ABEc"/>
</dbReference>
<dbReference type="SUPFAM" id="SSF50677">
    <property type="entry name" value="ValRS/IleRS/LeuRS editing domain"/>
    <property type="match status" value="1"/>
</dbReference>
<dbReference type="Pfam" id="PF00133">
    <property type="entry name" value="tRNA-synt_1"/>
    <property type="match status" value="1"/>
</dbReference>
<keyword evidence="10 15" id="KW-0067">ATP-binding</keyword>
<keyword evidence="11 15" id="KW-0648">Protein biosynthesis</keyword>
<comment type="cofactor">
    <cofactor evidence="1 15">
        <name>Zn(2+)</name>
        <dbReference type="ChEBI" id="CHEBI:29105"/>
    </cofactor>
</comment>
<evidence type="ECO:0000259" key="17">
    <source>
        <dbReference type="Pfam" id="PF08264"/>
    </source>
</evidence>
<dbReference type="Gene3D" id="3.40.50.620">
    <property type="entry name" value="HUPs"/>
    <property type="match status" value="2"/>
</dbReference>
<protein>
    <recommendedName>
        <fullName evidence="15">Isoleucine--tRNA ligase</fullName>
        <ecNumber evidence="15">6.1.1.5</ecNumber>
    </recommendedName>
    <alternativeName>
        <fullName evidence="15">Isoleucyl-tRNA synthetase</fullName>
        <shortName evidence="15">IleRS</shortName>
    </alternativeName>
</protein>
<dbReference type="Pfam" id="PF19302">
    <property type="entry name" value="DUF5915"/>
    <property type="match status" value="1"/>
</dbReference>
<comment type="similarity">
    <text evidence="3 15">Belongs to the class-I aminoacyl-tRNA synthetase family. IleS type 2 subfamily.</text>
</comment>
<dbReference type="RefSeq" id="WP_008991898.1">
    <property type="nucleotide sequence ID" value="NZ_AMSG01000014.1"/>
</dbReference>
<dbReference type="GO" id="GO:0005737">
    <property type="term" value="C:cytoplasm"/>
    <property type="evidence" value="ECO:0007669"/>
    <property type="project" value="UniProtKB-SubCell"/>
</dbReference>
<evidence type="ECO:0000256" key="15">
    <source>
        <dbReference type="HAMAP-Rule" id="MF_02003"/>
    </source>
</evidence>
<dbReference type="NCBIfam" id="TIGR00392">
    <property type="entry name" value="ileS"/>
    <property type="match status" value="1"/>
</dbReference>
<dbReference type="STRING" id="555500.I215_10280"/>
<evidence type="ECO:0000256" key="6">
    <source>
        <dbReference type="ARBA" id="ARBA00022598"/>
    </source>
</evidence>
<dbReference type="InterPro" id="IPR009008">
    <property type="entry name" value="Val/Leu/Ile-tRNA-synth_edit"/>
</dbReference>
<evidence type="ECO:0000256" key="8">
    <source>
        <dbReference type="ARBA" id="ARBA00022741"/>
    </source>
</evidence>
<dbReference type="CDD" id="cd00818">
    <property type="entry name" value="IleRS_core"/>
    <property type="match status" value="1"/>
</dbReference>
<dbReference type="CDD" id="cd07961">
    <property type="entry name" value="Anticodon_Ia_Ile_ABEc"/>
    <property type="match status" value="1"/>
</dbReference>
<dbReference type="GO" id="GO:0008270">
    <property type="term" value="F:zinc ion binding"/>
    <property type="evidence" value="ECO:0007669"/>
    <property type="project" value="UniProtKB-UniRule"/>
</dbReference>
<evidence type="ECO:0000256" key="12">
    <source>
        <dbReference type="ARBA" id="ARBA00023146"/>
    </source>
</evidence>
<gene>
    <name evidence="15 18" type="primary">ileS</name>
    <name evidence="18" type="ORF">I215_10280</name>
</gene>
<dbReference type="InterPro" id="IPR002300">
    <property type="entry name" value="aa-tRNA-synth_Ia"/>
</dbReference>
<dbReference type="InterPro" id="IPR009080">
    <property type="entry name" value="tRNAsynth_Ia_anticodon-bd"/>
</dbReference>
<dbReference type="GO" id="GO:0000049">
    <property type="term" value="F:tRNA binding"/>
    <property type="evidence" value="ECO:0007669"/>
    <property type="project" value="InterPro"/>
</dbReference>
<keyword evidence="7 15" id="KW-0479">Metal-binding</keyword>
<dbReference type="InterPro" id="IPR002301">
    <property type="entry name" value="Ile-tRNA-ligase"/>
</dbReference>
<dbReference type="PRINTS" id="PR00984">
    <property type="entry name" value="TRNASYNTHILE"/>
</dbReference>
<feature type="domain" description="Methionyl/Valyl/Leucyl/Isoleucyl-tRNA synthetase anticodon-binding" evidence="17">
    <location>
        <begin position="767"/>
        <end position="919"/>
    </location>
</feature>
<comment type="subunit">
    <text evidence="4 15">Monomer.</text>
</comment>
<reference evidence="18 19" key="1">
    <citation type="journal article" date="2012" name="J. Bacteriol.">
        <title>Genome Sequence of Galbibacter marinum Type Strain ck-I2-15.</title>
        <authorList>
            <person name="Lai Q."/>
            <person name="Li C."/>
            <person name="Shao Z."/>
        </authorList>
    </citation>
    <scope>NUCLEOTIDE SEQUENCE [LARGE SCALE GENOMIC DNA]</scope>
    <source>
        <strain evidence="19">ck-I2-15</strain>
    </source>
</reference>
<dbReference type="PATRIC" id="fig|555500.3.peg.2122"/>
<proteinExistence type="inferred from homology"/>
<dbReference type="InterPro" id="IPR013155">
    <property type="entry name" value="M/V/L/I-tRNA-synth_anticd-bd"/>
</dbReference>
<dbReference type="eggNOG" id="COG0060">
    <property type="taxonomic scope" value="Bacteria"/>
</dbReference>
<keyword evidence="6 15" id="KW-0436">Ligase</keyword>
<dbReference type="EC" id="6.1.1.5" evidence="15"/>
<dbReference type="EMBL" id="AMSG01000014">
    <property type="protein sequence ID" value="EKF54817.1"/>
    <property type="molecule type" value="Genomic_DNA"/>
</dbReference>
<evidence type="ECO:0000313" key="18">
    <source>
        <dbReference type="EMBL" id="EKF54817.1"/>
    </source>
</evidence>
<evidence type="ECO:0000313" key="19">
    <source>
        <dbReference type="Proteomes" id="UP000007364"/>
    </source>
</evidence>
<dbReference type="AlphaFoldDB" id="K2QJG5"/>